<evidence type="ECO:0000256" key="7">
    <source>
        <dbReference type="SAM" id="Phobius"/>
    </source>
</evidence>
<evidence type="ECO:0000259" key="8">
    <source>
        <dbReference type="Pfam" id="PF20684"/>
    </source>
</evidence>
<protein>
    <recommendedName>
        <fullName evidence="8">Rhodopsin domain-containing protein</fullName>
    </recommendedName>
</protein>
<evidence type="ECO:0000313" key="9">
    <source>
        <dbReference type="EMBL" id="KAL1858843.1"/>
    </source>
</evidence>
<evidence type="ECO:0000256" key="5">
    <source>
        <dbReference type="ARBA" id="ARBA00038359"/>
    </source>
</evidence>
<dbReference type="PANTHER" id="PTHR33048">
    <property type="entry name" value="PTH11-LIKE INTEGRAL MEMBRANE PROTEIN (AFU_ORTHOLOGUE AFUA_5G11245)"/>
    <property type="match status" value="1"/>
</dbReference>
<keyword evidence="4 7" id="KW-0472">Membrane</keyword>
<feature type="transmembrane region" description="Helical" evidence="7">
    <location>
        <begin position="113"/>
        <end position="136"/>
    </location>
</feature>
<accession>A0ABR3WCL7</accession>
<dbReference type="Pfam" id="PF20684">
    <property type="entry name" value="Fung_rhodopsin"/>
    <property type="match status" value="1"/>
</dbReference>
<evidence type="ECO:0000256" key="4">
    <source>
        <dbReference type="ARBA" id="ARBA00023136"/>
    </source>
</evidence>
<feature type="transmembrane region" description="Helical" evidence="7">
    <location>
        <begin position="193"/>
        <end position="216"/>
    </location>
</feature>
<feature type="domain" description="Rhodopsin" evidence="8">
    <location>
        <begin position="52"/>
        <end position="294"/>
    </location>
</feature>
<comment type="subcellular location">
    <subcellularLocation>
        <location evidence="1">Membrane</location>
        <topology evidence="1">Multi-pass membrane protein</topology>
    </subcellularLocation>
</comment>
<organism evidence="9 10">
    <name type="scientific">Diaporthe australafricana</name>
    <dbReference type="NCBI Taxonomy" id="127596"/>
    <lineage>
        <taxon>Eukaryota</taxon>
        <taxon>Fungi</taxon>
        <taxon>Dikarya</taxon>
        <taxon>Ascomycota</taxon>
        <taxon>Pezizomycotina</taxon>
        <taxon>Sordariomycetes</taxon>
        <taxon>Sordariomycetidae</taxon>
        <taxon>Diaporthales</taxon>
        <taxon>Diaporthaceae</taxon>
        <taxon>Diaporthe</taxon>
    </lineage>
</organism>
<feature type="transmembrane region" description="Helical" evidence="7">
    <location>
        <begin position="68"/>
        <end position="93"/>
    </location>
</feature>
<feature type="region of interest" description="Disordered" evidence="6">
    <location>
        <begin position="300"/>
        <end position="379"/>
    </location>
</feature>
<feature type="transmembrane region" description="Helical" evidence="7">
    <location>
        <begin position="31"/>
        <end position="56"/>
    </location>
</feature>
<evidence type="ECO:0000256" key="6">
    <source>
        <dbReference type="SAM" id="MobiDB-lite"/>
    </source>
</evidence>
<dbReference type="Proteomes" id="UP001583177">
    <property type="component" value="Unassembled WGS sequence"/>
</dbReference>
<name>A0ABR3WCL7_9PEZI</name>
<keyword evidence="3 7" id="KW-1133">Transmembrane helix</keyword>
<sequence>MDMPPGQVSTPPWSMDPPDGQQRNTDNPESIAASIVQVGLSCTILSLIVVGLRIYSRAFIIRGLKADDYLIMAAMACLIAFFSVSFLLTILGVGKHKWNVLESDFAPGILELMFVQEIIGCVMVSLNKLSVLALYLFLTRNATFRTTVFGLMTFVTIFSVAFVYLLTSQCDPVQAQWDPLSRGHCKTSNVSPLLVLSIINIIIDVSIIVMPIPIILPLQMPRKNKISCLLLFAAGGGIVCAATIGRTFALEPFNHPFQQIDCTWALVPELNWAMVEGSVGIIAASLPSLKPFVERLRCKKTRGGTGSGNDHPNPKLQLKALSDGSKKKAEAQQLQIPPNTEQPTLQQHGSADEELGLRPASITEGSVRRSSFSTKPLSDGPFCWWQSFGCTVPDPGCTKSQTAGRSPQ</sequence>
<evidence type="ECO:0000256" key="3">
    <source>
        <dbReference type="ARBA" id="ARBA00022989"/>
    </source>
</evidence>
<comment type="similarity">
    <text evidence="5">Belongs to the SAT4 family.</text>
</comment>
<evidence type="ECO:0000256" key="2">
    <source>
        <dbReference type="ARBA" id="ARBA00022692"/>
    </source>
</evidence>
<feature type="transmembrane region" description="Helical" evidence="7">
    <location>
        <begin position="228"/>
        <end position="250"/>
    </location>
</feature>
<evidence type="ECO:0000256" key="1">
    <source>
        <dbReference type="ARBA" id="ARBA00004141"/>
    </source>
</evidence>
<reference evidence="9 10" key="1">
    <citation type="journal article" date="2024" name="IMA Fungus">
        <title>IMA Genome - F19 : A genome assembly and annotation guide to empower mycologists, including annotated draft genome sequences of Ceratocystis pirilliformis, Diaporthe australafricana, Fusarium ophioides, Paecilomyces lecythidis, and Sporothrix stenoceras.</title>
        <authorList>
            <person name="Aylward J."/>
            <person name="Wilson A.M."/>
            <person name="Visagie C.M."/>
            <person name="Spraker J."/>
            <person name="Barnes I."/>
            <person name="Buitendag C."/>
            <person name="Ceriani C."/>
            <person name="Del Mar Angel L."/>
            <person name="du Plessis D."/>
            <person name="Fuchs T."/>
            <person name="Gasser K."/>
            <person name="Kramer D."/>
            <person name="Li W."/>
            <person name="Munsamy K."/>
            <person name="Piso A."/>
            <person name="Price J.L."/>
            <person name="Sonnekus B."/>
            <person name="Thomas C."/>
            <person name="van der Nest A."/>
            <person name="van Dijk A."/>
            <person name="van Heerden A."/>
            <person name="van Vuuren N."/>
            <person name="Yilmaz N."/>
            <person name="Duong T.A."/>
            <person name="van der Merwe N.A."/>
            <person name="Wingfield M.J."/>
            <person name="Wingfield B.D."/>
        </authorList>
    </citation>
    <scope>NUCLEOTIDE SEQUENCE [LARGE SCALE GENOMIC DNA]</scope>
    <source>
        <strain evidence="9 10">CMW 18300</strain>
    </source>
</reference>
<feature type="region of interest" description="Disordered" evidence="6">
    <location>
        <begin position="1"/>
        <end position="26"/>
    </location>
</feature>
<keyword evidence="10" id="KW-1185">Reference proteome</keyword>
<gene>
    <name evidence="9" type="ORF">Daus18300_009841</name>
</gene>
<keyword evidence="2 7" id="KW-0812">Transmembrane</keyword>
<dbReference type="PANTHER" id="PTHR33048:SF47">
    <property type="entry name" value="INTEGRAL MEMBRANE PROTEIN-RELATED"/>
    <property type="match status" value="1"/>
</dbReference>
<comment type="caution">
    <text evidence="9">The sequence shown here is derived from an EMBL/GenBank/DDBJ whole genome shotgun (WGS) entry which is preliminary data.</text>
</comment>
<feature type="compositionally biased region" description="Polar residues" evidence="6">
    <location>
        <begin position="332"/>
        <end position="349"/>
    </location>
</feature>
<dbReference type="InterPro" id="IPR049326">
    <property type="entry name" value="Rhodopsin_dom_fungi"/>
</dbReference>
<feature type="transmembrane region" description="Helical" evidence="7">
    <location>
        <begin position="148"/>
        <end position="167"/>
    </location>
</feature>
<evidence type="ECO:0000313" key="10">
    <source>
        <dbReference type="Proteomes" id="UP001583177"/>
    </source>
</evidence>
<proteinExistence type="inferred from homology"/>
<dbReference type="InterPro" id="IPR052337">
    <property type="entry name" value="SAT4-like"/>
</dbReference>
<dbReference type="EMBL" id="JAWRVE010000103">
    <property type="protein sequence ID" value="KAL1858843.1"/>
    <property type="molecule type" value="Genomic_DNA"/>
</dbReference>